<name>A0A833TGZ4_PHYIN</name>
<keyword evidence="2" id="KW-1185">Reference proteome</keyword>
<evidence type="ECO:0000313" key="2">
    <source>
        <dbReference type="Proteomes" id="UP000602510"/>
    </source>
</evidence>
<dbReference type="EMBL" id="WSZM01000092">
    <property type="protein sequence ID" value="KAF4043034.1"/>
    <property type="molecule type" value="Genomic_DNA"/>
</dbReference>
<gene>
    <name evidence="1" type="ORF">GN244_ATG04507</name>
</gene>
<organism evidence="1 2">
    <name type="scientific">Phytophthora infestans</name>
    <name type="common">Potato late blight agent</name>
    <name type="synonym">Botrytis infestans</name>
    <dbReference type="NCBI Taxonomy" id="4787"/>
    <lineage>
        <taxon>Eukaryota</taxon>
        <taxon>Sar</taxon>
        <taxon>Stramenopiles</taxon>
        <taxon>Oomycota</taxon>
        <taxon>Peronosporomycetes</taxon>
        <taxon>Peronosporales</taxon>
        <taxon>Peronosporaceae</taxon>
        <taxon>Phytophthora</taxon>
    </lineage>
</organism>
<protein>
    <submittedName>
        <fullName evidence="1">Uncharacterized protein</fullName>
    </submittedName>
</protein>
<dbReference type="AlphaFoldDB" id="A0A833TGZ4"/>
<sequence length="66" mass="7237">MNLFGNYTLKAFRPIPAALKKHDDARQLRQKEGIASGLGGIIGSVLNILTPKPTDQPDEVELLRLP</sequence>
<evidence type="ECO:0000313" key="1">
    <source>
        <dbReference type="EMBL" id="KAF4043034.1"/>
    </source>
</evidence>
<accession>A0A833TGZ4</accession>
<dbReference type="Proteomes" id="UP000602510">
    <property type="component" value="Unassembled WGS sequence"/>
</dbReference>
<reference evidence="1" key="1">
    <citation type="submission" date="2020-04" db="EMBL/GenBank/DDBJ databases">
        <title>Hybrid Assembly of Korean Phytophthora infestans isolates.</title>
        <authorList>
            <person name="Prokchorchik M."/>
            <person name="Lee Y."/>
            <person name="Seo J."/>
            <person name="Cho J.-H."/>
            <person name="Park Y.-E."/>
            <person name="Jang D.-C."/>
            <person name="Im J.-S."/>
            <person name="Choi J.-G."/>
            <person name="Park H.-J."/>
            <person name="Lee G.-B."/>
            <person name="Lee Y.-G."/>
            <person name="Hong S.-Y."/>
            <person name="Cho K."/>
            <person name="Sohn K.H."/>
        </authorList>
    </citation>
    <scope>NUCLEOTIDE SEQUENCE</scope>
    <source>
        <strain evidence="1">KR_1_A1</strain>
    </source>
</reference>
<proteinExistence type="predicted"/>
<comment type="caution">
    <text evidence="1">The sequence shown here is derived from an EMBL/GenBank/DDBJ whole genome shotgun (WGS) entry which is preliminary data.</text>
</comment>